<organism evidence="2 3">
    <name type="scientific">Arachis hypogaea</name>
    <name type="common">Peanut</name>
    <dbReference type="NCBI Taxonomy" id="3818"/>
    <lineage>
        <taxon>Eukaryota</taxon>
        <taxon>Viridiplantae</taxon>
        <taxon>Streptophyta</taxon>
        <taxon>Embryophyta</taxon>
        <taxon>Tracheophyta</taxon>
        <taxon>Spermatophyta</taxon>
        <taxon>Magnoliopsida</taxon>
        <taxon>eudicotyledons</taxon>
        <taxon>Gunneridae</taxon>
        <taxon>Pentapetalae</taxon>
        <taxon>rosids</taxon>
        <taxon>fabids</taxon>
        <taxon>Fabales</taxon>
        <taxon>Fabaceae</taxon>
        <taxon>Papilionoideae</taxon>
        <taxon>50 kb inversion clade</taxon>
        <taxon>dalbergioids sensu lato</taxon>
        <taxon>Dalbergieae</taxon>
        <taxon>Pterocarpus clade</taxon>
        <taxon>Arachis</taxon>
    </lineage>
</organism>
<reference evidence="2 3" key="1">
    <citation type="submission" date="2019-01" db="EMBL/GenBank/DDBJ databases">
        <title>Sequencing of cultivated peanut Arachis hypogaea provides insights into genome evolution and oil improvement.</title>
        <authorList>
            <person name="Chen X."/>
        </authorList>
    </citation>
    <scope>NUCLEOTIDE SEQUENCE [LARGE SCALE GENOMIC DNA]</scope>
    <source>
        <strain evidence="3">cv. Fuhuasheng</strain>
        <tissue evidence="2">Leaves</tissue>
    </source>
</reference>
<sequence length="254" mass="27756">MREKNVGKCMGVTNRATNAYSFKNRLLDQGPSSLPNGNRSSVSCCPRLDYAHVGRVGFNQRKRVEGGPPSLLLLRPCKLEVRGNNFGEEEGGVCRVVHRAGDEAWRHWCRSRYVEPERCNGVNREEDDGYDAANGGENLRCRLTDGDAVRRPADSASGTGTAAGAGKAGIEADSVAVEDYRRENQTGTVEGAVSPFNEAQGDRHGLEDIEADEAHSKDADEQTVGLKMGWSPPPVYIKKATLSLGSIPFYYYFI</sequence>
<name>A0A445AXF2_ARAHY</name>
<proteinExistence type="predicted"/>
<evidence type="ECO:0000313" key="3">
    <source>
        <dbReference type="Proteomes" id="UP000289738"/>
    </source>
</evidence>
<dbReference type="Proteomes" id="UP000289738">
    <property type="component" value="Chromosome B01"/>
</dbReference>
<evidence type="ECO:0000313" key="2">
    <source>
        <dbReference type="EMBL" id="RYR31083.1"/>
    </source>
</evidence>
<gene>
    <name evidence="2" type="ORF">Ahy_B01g055867</name>
</gene>
<accession>A0A445AXF2</accession>
<feature type="region of interest" description="Disordered" evidence="1">
    <location>
        <begin position="184"/>
        <end position="203"/>
    </location>
</feature>
<evidence type="ECO:0000256" key="1">
    <source>
        <dbReference type="SAM" id="MobiDB-lite"/>
    </source>
</evidence>
<protein>
    <submittedName>
        <fullName evidence="2">Uncharacterized protein</fullName>
    </submittedName>
</protein>
<keyword evidence="3" id="KW-1185">Reference proteome</keyword>
<dbReference type="AlphaFoldDB" id="A0A445AXF2"/>
<comment type="caution">
    <text evidence="2">The sequence shown here is derived from an EMBL/GenBank/DDBJ whole genome shotgun (WGS) entry which is preliminary data.</text>
</comment>
<dbReference type="EMBL" id="SDMP01000011">
    <property type="protein sequence ID" value="RYR31083.1"/>
    <property type="molecule type" value="Genomic_DNA"/>
</dbReference>